<evidence type="ECO:0000259" key="1">
    <source>
        <dbReference type="PROSITE" id="PS51750"/>
    </source>
</evidence>
<reference evidence="2 3" key="1">
    <citation type="submission" date="2015-11" db="EMBL/GenBank/DDBJ databases">
        <title>Draft Genome Sequence of the Type Strain Trueperella bernardiae LCDC 89-0504T, Isolated from Blood Culture.</title>
        <authorList>
            <person name="Bernier A.-M."/>
            <person name="Bernard K."/>
        </authorList>
    </citation>
    <scope>NUCLEOTIDE SEQUENCE [LARGE SCALE GENOMIC DNA]</scope>
    <source>
        <strain evidence="2 3">LCDC 89-0504</strain>
    </source>
</reference>
<accession>A0A0W1KM16</accession>
<dbReference type="PANTHER" id="PTHR36180">
    <property type="entry name" value="DNA-BINDING PROTEIN-RELATED-RELATED"/>
    <property type="match status" value="1"/>
</dbReference>
<dbReference type="OrthoDB" id="9812611at2"/>
<sequence>MGNQIQTFTNDVFGTIRTITTDGQILFCGKDVATALGYQDPTNAVKLHCKGVANYHPLETAGGLQQVRFITEGDLYRLIISSKLPAAQKFEAWVFDEVLPTIRRHGMYAYDELLADDEFLEHAIATLRAERAKRLAAEQALLEAAPKVSYYDLVLQSDSLLTTTAIAKDYGLSAKKLNRILRDAHVQFHQSGRWFLYAKYAEQGYTQSKTHEYGEGQTRTHMYWTQKGRLFIYDLLKNQLGILPVIEREGQVQA</sequence>
<keyword evidence="3" id="KW-1185">Reference proteome</keyword>
<feature type="domain" description="Bro-N" evidence="1">
    <location>
        <begin position="2"/>
        <end position="106"/>
    </location>
</feature>
<dbReference type="PATRIC" id="fig|59561.3.peg.672"/>
<dbReference type="EMBL" id="LNIZ01000002">
    <property type="protein sequence ID" value="KTF04687.1"/>
    <property type="molecule type" value="Genomic_DNA"/>
</dbReference>
<dbReference type="STRING" id="59561.AQZ59_00677"/>
<dbReference type="GO" id="GO:0003677">
    <property type="term" value="F:DNA binding"/>
    <property type="evidence" value="ECO:0007669"/>
    <property type="project" value="InterPro"/>
</dbReference>
<protein>
    <submittedName>
        <fullName evidence="2">Phage antirepressor protein KilAC domain protein</fullName>
    </submittedName>
</protein>
<comment type="caution">
    <text evidence="2">The sequence shown here is derived from an EMBL/GenBank/DDBJ whole genome shotgun (WGS) entry which is preliminary data.</text>
</comment>
<evidence type="ECO:0000313" key="3">
    <source>
        <dbReference type="Proteomes" id="UP000054404"/>
    </source>
</evidence>
<evidence type="ECO:0000313" key="2">
    <source>
        <dbReference type="EMBL" id="KTF04687.1"/>
    </source>
</evidence>
<dbReference type="Pfam" id="PF03374">
    <property type="entry name" value="ANT"/>
    <property type="match status" value="1"/>
</dbReference>
<name>A0A0W1KM16_9ACTO</name>
<dbReference type="PANTHER" id="PTHR36180:SF2">
    <property type="entry name" value="BRO FAMILY PROTEIN"/>
    <property type="match status" value="1"/>
</dbReference>
<dbReference type="InterPro" id="IPR005039">
    <property type="entry name" value="Ant_C"/>
</dbReference>
<dbReference type="PROSITE" id="PS51750">
    <property type="entry name" value="BRO_N"/>
    <property type="match status" value="1"/>
</dbReference>
<dbReference type="AlphaFoldDB" id="A0A0W1KM16"/>
<proteinExistence type="predicted"/>
<dbReference type="SMART" id="SM01040">
    <property type="entry name" value="Bro-N"/>
    <property type="match status" value="1"/>
</dbReference>
<dbReference type="Pfam" id="PF02498">
    <property type="entry name" value="Bro-N"/>
    <property type="match status" value="1"/>
</dbReference>
<dbReference type="Proteomes" id="UP000054404">
    <property type="component" value="Unassembled WGS sequence"/>
</dbReference>
<dbReference type="InterPro" id="IPR003497">
    <property type="entry name" value="BRO_N_domain"/>
</dbReference>
<gene>
    <name evidence="2" type="ORF">AQZ59_00677</name>
</gene>
<organism evidence="2 3">
    <name type="scientific">Trueperella bernardiae</name>
    <dbReference type="NCBI Taxonomy" id="59561"/>
    <lineage>
        <taxon>Bacteria</taxon>
        <taxon>Bacillati</taxon>
        <taxon>Actinomycetota</taxon>
        <taxon>Actinomycetes</taxon>
        <taxon>Actinomycetales</taxon>
        <taxon>Actinomycetaceae</taxon>
        <taxon>Trueperella</taxon>
    </lineage>
</organism>
<dbReference type="RefSeq" id="WP_062613122.1">
    <property type="nucleotide sequence ID" value="NZ_LNIZ01000002.1"/>
</dbReference>